<comment type="caution">
    <text evidence="3">The sequence shown here is derived from an EMBL/GenBank/DDBJ whole genome shotgun (WGS) entry which is preliminary data.</text>
</comment>
<dbReference type="HOGENOM" id="CLU_1382966_0_0_11"/>
<reference evidence="3 4" key="1">
    <citation type="submission" date="2010-12" db="EMBL/GenBank/DDBJ databases">
        <authorList>
            <person name="Muzny D."/>
            <person name="Qin X."/>
            <person name="Buhay C."/>
            <person name="Dugan-Rocha S."/>
            <person name="Ding Y."/>
            <person name="Chen G."/>
            <person name="Hawes A."/>
            <person name="Holder M."/>
            <person name="Jhangiani S."/>
            <person name="Johnson A."/>
            <person name="Khan Z."/>
            <person name="Li Z."/>
            <person name="Liu W."/>
            <person name="Liu X."/>
            <person name="Perez L."/>
            <person name="Shen H."/>
            <person name="Wang Q."/>
            <person name="Watt J."/>
            <person name="Xi L."/>
            <person name="Xin Y."/>
            <person name="Zhou J."/>
            <person name="Deng J."/>
            <person name="Jiang H."/>
            <person name="Liu Y."/>
            <person name="Qu J."/>
            <person name="Song X.-Z."/>
            <person name="Zhang L."/>
            <person name="Villasana D."/>
            <person name="Johnson A."/>
            <person name="Liu J."/>
            <person name="Liyanage D."/>
            <person name="Lorensuhewa L."/>
            <person name="Robinson T."/>
            <person name="Song A."/>
            <person name="Song B.-B."/>
            <person name="Dinh H."/>
            <person name="Thornton R."/>
            <person name="Coyle M."/>
            <person name="Francisco L."/>
            <person name="Jackson L."/>
            <person name="Javaid M."/>
            <person name="Korchina V."/>
            <person name="Kovar C."/>
            <person name="Mata R."/>
            <person name="Mathew T."/>
            <person name="Ngo R."/>
            <person name="Nguyen L."/>
            <person name="Nguyen N."/>
            <person name="Okwuonu G."/>
            <person name="Ongeri F."/>
            <person name="Pham C."/>
            <person name="Simmons D."/>
            <person name="Wilczek-Boney K."/>
            <person name="Hale W."/>
            <person name="Jakkamsetti A."/>
            <person name="Pham P."/>
            <person name="Ruth R."/>
            <person name="San Lucas F."/>
            <person name="Warren J."/>
            <person name="Zhang J."/>
            <person name="Zhao Z."/>
            <person name="Zhou C."/>
            <person name="Zhu D."/>
            <person name="Lee S."/>
            <person name="Bess C."/>
            <person name="Blankenburg K."/>
            <person name="Forbes L."/>
            <person name="Fu Q."/>
            <person name="Gubbala S."/>
            <person name="Hirani K."/>
            <person name="Jayaseelan J.C."/>
            <person name="Lara F."/>
            <person name="Munidasa M."/>
            <person name="Palculict T."/>
            <person name="Patil S."/>
            <person name="Pu L.-L."/>
            <person name="Saada N."/>
            <person name="Tang L."/>
            <person name="Weissenberger G."/>
            <person name="Zhu Y."/>
            <person name="Hemphill L."/>
            <person name="Shang Y."/>
            <person name="Youmans B."/>
            <person name="Ayvaz T."/>
            <person name="Ross M."/>
            <person name="Santibanez J."/>
            <person name="Aqrawi P."/>
            <person name="Gross S."/>
            <person name="Joshi V."/>
            <person name="Fowler G."/>
            <person name="Nazareth L."/>
            <person name="Reid J."/>
            <person name="Worley K."/>
            <person name="Petrosino J."/>
            <person name="Highlander S."/>
            <person name="Gibbs R."/>
        </authorList>
    </citation>
    <scope>NUCLEOTIDE SEQUENCE [LARGE SCALE GENOMIC DNA]</scope>
    <source>
        <strain evidence="3 4">DSM 10105</strain>
    </source>
</reference>
<keyword evidence="2" id="KW-0472">Membrane</keyword>
<dbReference type="KEGG" id="pdo:PSDT_0208"/>
<feature type="transmembrane region" description="Helical" evidence="2">
    <location>
        <begin position="146"/>
        <end position="167"/>
    </location>
</feature>
<keyword evidence="2" id="KW-0812">Transmembrane</keyword>
<evidence type="ECO:0000256" key="1">
    <source>
        <dbReference type="SAM" id="MobiDB-lite"/>
    </source>
</evidence>
<accession>E6K1Z6</accession>
<feature type="compositionally biased region" description="Polar residues" evidence="1">
    <location>
        <begin position="31"/>
        <end position="40"/>
    </location>
</feature>
<feature type="region of interest" description="Disordered" evidence="1">
    <location>
        <begin position="1"/>
        <end position="71"/>
    </location>
</feature>
<sequence>MTDMMNDTMPSTAPDVMPTDIPSEISADTPVDSSVDTSAGTSPDTSVDASPDASVDAPMDASADSSMSAPLDAPLGARVDESAAAQAKERREKWERIGNRAGAILFVVTINVIQLILIAIFVFFLAGGGDERLVSLYTLFNCDPDLFSSTFETVLWIILVVCVIGFVRMMFVQIKQIIKASQAKSAARDAQEGGRNA</sequence>
<dbReference type="EMBL" id="AEON01000002">
    <property type="protein sequence ID" value="EFT82784.1"/>
    <property type="molecule type" value="Genomic_DNA"/>
</dbReference>
<evidence type="ECO:0000313" key="3">
    <source>
        <dbReference type="EMBL" id="EFT82784.1"/>
    </source>
</evidence>
<name>E6K1Z6_PARDN</name>
<keyword evidence="2" id="KW-1133">Transmembrane helix</keyword>
<keyword evidence="4" id="KW-1185">Reference proteome</keyword>
<organism evidence="3 4">
    <name type="scientific">Parascardovia denticolens DSM 10105 = JCM 12538</name>
    <dbReference type="NCBI Taxonomy" id="864564"/>
    <lineage>
        <taxon>Bacteria</taxon>
        <taxon>Bacillati</taxon>
        <taxon>Actinomycetota</taxon>
        <taxon>Actinomycetes</taxon>
        <taxon>Bifidobacteriales</taxon>
        <taxon>Bifidobacteriaceae</taxon>
        <taxon>Parascardovia</taxon>
    </lineage>
</organism>
<dbReference type="Proteomes" id="UP000004946">
    <property type="component" value="Chromosome"/>
</dbReference>
<protein>
    <submittedName>
        <fullName evidence="3">Uncharacterized protein</fullName>
    </submittedName>
</protein>
<feature type="compositionally biased region" description="Low complexity" evidence="1">
    <location>
        <begin position="41"/>
        <end position="71"/>
    </location>
</feature>
<proteinExistence type="predicted"/>
<evidence type="ECO:0000313" key="4">
    <source>
        <dbReference type="Proteomes" id="UP000004946"/>
    </source>
</evidence>
<dbReference type="AlphaFoldDB" id="E6K1Z6"/>
<evidence type="ECO:0000256" key="2">
    <source>
        <dbReference type="SAM" id="Phobius"/>
    </source>
</evidence>
<dbReference type="PATRIC" id="fig|864564.6.peg.233"/>
<gene>
    <name evidence="3" type="ORF">HMPREF0620_1469</name>
</gene>
<feature type="transmembrane region" description="Helical" evidence="2">
    <location>
        <begin position="101"/>
        <end position="126"/>
    </location>
</feature>